<gene>
    <name evidence="1" type="ORF">PHMEG_00013748</name>
</gene>
<name>A0A225W843_9STRA</name>
<protein>
    <recommendedName>
        <fullName evidence="3">PiggyBac transposable element-derived protein domain-containing protein</fullName>
    </recommendedName>
</protein>
<accession>A0A225W843</accession>
<evidence type="ECO:0008006" key="3">
    <source>
        <dbReference type="Google" id="ProtNLM"/>
    </source>
</evidence>
<evidence type="ECO:0000313" key="1">
    <source>
        <dbReference type="EMBL" id="OWZ13010.1"/>
    </source>
</evidence>
<proteinExistence type="predicted"/>
<dbReference type="AlphaFoldDB" id="A0A225W843"/>
<keyword evidence="2" id="KW-1185">Reference proteome</keyword>
<sequence>MSDPIVERASPLPRVRSDDSAATLADSGTLAVVRRLKKLQITTLKAVTEGSMALRFSPAERLEQERLEAAKAKLTRDWDTTVANWYKLTKGEMSVLALDESATKKMRKFDGILHVFNLLCVYVQMRQRYQGYGPIDAALDNAESPLQFFFFMPPRLWLRIESESNKYYNQHLEVPPVLALDEAMIPSRSRHNVTRPFMKDKPHKWGTKLFMTYYSLLVMA</sequence>
<dbReference type="OrthoDB" id="123873at2759"/>
<evidence type="ECO:0000313" key="2">
    <source>
        <dbReference type="Proteomes" id="UP000198211"/>
    </source>
</evidence>
<dbReference type="Proteomes" id="UP000198211">
    <property type="component" value="Unassembled WGS sequence"/>
</dbReference>
<reference evidence="2" key="1">
    <citation type="submission" date="2017-03" db="EMBL/GenBank/DDBJ databases">
        <title>Phytopthora megakarya and P. palmivora, two closely related causual agents of cacao black pod achieved similar genome size and gene model numbers by different mechanisms.</title>
        <authorList>
            <person name="Ali S."/>
            <person name="Shao J."/>
            <person name="Larry D.J."/>
            <person name="Kronmiller B."/>
            <person name="Shen D."/>
            <person name="Strem M.D."/>
            <person name="Melnick R.L."/>
            <person name="Guiltinan M.J."/>
            <person name="Tyler B.M."/>
            <person name="Meinhardt L.W."/>
            <person name="Bailey B.A."/>
        </authorList>
    </citation>
    <scope>NUCLEOTIDE SEQUENCE [LARGE SCALE GENOMIC DNA]</scope>
    <source>
        <strain evidence="2">zdho120</strain>
    </source>
</reference>
<organism evidence="1 2">
    <name type="scientific">Phytophthora megakarya</name>
    <dbReference type="NCBI Taxonomy" id="4795"/>
    <lineage>
        <taxon>Eukaryota</taxon>
        <taxon>Sar</taxon>
        <taxon>Stramenopiles</taxon>
        <taxon>Oomycota</taxon>
        <taxon>Peronosporomycetes</taxon>
        <taxon>Peronosporales</taxon>
        <taxon>Peronosporaceae</taxon>
        <taxon>Phytophthora</taxon>
    </lineage>
</organism>
<comment type="caution">
    <text evidence="1">The sequence shown here is derived from an EMBL/GenBank/DDBJ whole genome shotgun (WGS) entry which is preliminary data.</text>
</comment>
<dbReference type="EMBL" id="NBNE01001695">
    <property type="protein sequence ID" value="OWZ13010.1"/>
    <property type="molecule type" value="Genomic_DNA"/>
</dbReference>